<evidence type="ECO:0000259" key="2">
    <source>
        <dbReference type="PROSITE" id="PS50004"/>
    </source>
</evidence>
<evidence type="ECO:0000313" key="3">
    <source>
        <dbReference type="EMBL" id="KMZ62162.1"/>
    </source>
</evidence>
<organism evidence="3 4">
    <name type="scientific">Zostera marina</name>
    <name type="common">Eelgrass</name>
    <dbReference type="NCBI Taxonomy" id="29655"/>
    <lineage>
        <taxon>Eukaryota</taxon>
        <taxon>Viridiplantae</taxon>
        <taxon>Streptophyta</taxon>
        <taxon>Embryophyta</taxon>
        <taxon>Tracheophyta</taxon>
        <taxon>Spermatophyta</taxon>
        <taxon>Magnoliopsida</taxon>
        <taxon>Liliopsida</taxon>
        <taxon>Zosteraceae</taxon>
        <taxon>Zostera</taxon>
    </lineage>
</organism>
<dbReference type="SMART" id="SM00239">
    <property type="entry name" value="C2"/>
    <property type="match status" value="1"/>
</dbReference>
<reference evidence="4" key="1">
    <citation type="journal article" date="2016" name="Nature">
        <title>The genome of the seagrass Zostera marina reveals angiosperm adaptation to the sea.</title>
        <authorList>
            <person name="Olsen J.L."/>
            <person name="Rouze P."/>
            <person name="Verhelst B."/>
            <person name="Lin Y.-C."/>
            <person name="Bayer T."/>
            <person name="Collen J."/>
            <person name="Dattolo E."/>
            <person name="De Paoli E."/>
            <person name="Dittami S."/>
            <person name="Maumus F."/>
            <person name="Michel G."/>
            <person name="Kersting A."/>
            <person name="Lauritano C."/>
            <person name="Lohaus R."/>
            <person name="Toepel M."/>
            <person name="Tonon T."/>
            <person name="Vanneste K."/>
            <person name="Amirebrahimi M."/>
            <person name="Brakel J."/>
            <person name="Bostroem C."/>
            <person name="Chovatia M."/>
            <person name="Grimwood J."/>
            <person name="Jenkins J.W."/>
            <person name="Jueterbock A."/>
            <person name="Mraz A."/>
            <person name="Stam W.T."/>
            <person name="Tice H."/>
            <person name="Bornberg-Bauer E."/>
            <person name="Green P.J."/>
            <person name="Pearson G.A."/>
            <person name="Procaccini G."/>
            <person name="Duarte C.M."/>
            <person name="Schmutz J."/>
            <person name="Reusch T.B.H."/>
            <person name="Van de Peer Y."/>
        </authorList>
    </citation>
    <scope>NUCLEOTIDE SEQUENCE [LARGE SCALE GENOMIC DNA]</scope>
    <source>
        <strain evidence="4">cv. Finnish</strain>
    </source>
</reference>
<evidence type="ECO:0000256" key="1">
    <source>
        <dbReference type="SAM" id="MobiDB-lite"/>
    </source>
</evidence>
<dbReference type="SUPFAM" id="SSF49562">
    <property type="entry name" value="C2 domain (Calcium/lipid-binding domain, CaLB)"/>
    <property type="match status" value="1"/>
</dbReference>
<feature type="domain" description="C2" evidence="2">
    <location>
        <begin position="1"/>
        <end position="118"/>
    </location>
</feature>
<keyword evidence="4" id="KW-1185">Reference proteome</keyword>
<dbReference type="PANTHER" id="PTHR32246">
    <property type="entry name" value="INGRESSION PROTEIN FIC1"/>
    <property type="match status" value="1"/>
</dbReference>
<feature type="region of interest" description="Disordered" evidence="1">
    <location>
        <begin position="213"/>
        <end position="233"/>
    </location>
</feature>
<dbReference type="STRING" id="29655.A0A0K9P1R5"/>
<dbReference type="EMBL" id="LFYR01001410">
    <property type="protein sequence ID" value="KMZ62162.1"/>
    <property type="molecule type" value="Genomic_DNA"/>
</dbReference>
<dbReference type="Proteomes" id="UP000036987">
    <property type="component" value="Unassembled WGS sequence"/>
</dbReference>
<dbReference type="CDD" id="cd04051">
    <property type="entry name" value="C2_SRC2_like"/>
    <property type="match status" value="1"/>
</dbReference>
<accession>A0A0K9P1R5</accession>
<evidence type="ECO:0000313" key="4">
    <source>
        <dbReference type="Proteomes" id="UP000036987"/>
    </source>
</evidence>
<dbReference type="PROSITE" id="PS50004">
    <property type="entry name" value="C2"/>
    <property type="match status" value="1"/>
</dbReference>
<dbReference type="OrthoDB" id="884464at2759"/>
<gene>
    <name evidence="3" type="ORF">ZOSMA_48G00830</name>
</gene>
<dbReference type="Pfam" id="PF00168">
    <property type="entry name" value="C2"/>
    <property type="match status" value="1"/>
</dbReference>
<feature type="region of interest" description="Disordered" evidence="1">
    <location>
        <begin position="155"/>
        <end position="176"/>
    </location>
</feature>
<dbReference type="InterPro" id="IPR035892">
    <property type="entry name" value="C2_domain_sf"/>
</dbReference>
<dbReference type="GO" id="GO:0006952">
    <property type="term" value="P:defense response"/>
    <property type="evidence" value="ECO:0007669"/>
    <property type="project" value="InterPro"/>
</dbReference>
<dbReference type="OMA" id="TAYPPGH"/>
<comment type="caution">
    <text evidence="3">The sequence shown here is derived from an EMBL/GenBank/DDBJ whole genome shotgun (WGS) entry which is preliminary data.</text>
</comment>
<dbReference type="AlphaFoldDB" id="A0A0K9P1R5"/>
<name>A0A0K9P1R5_ZOSMR</name>
<dbReference type="InterPro" id="IPR044750">
    <property type="entry name" value="C2_SRC2/BAP"/>
</dbReference>
<dbReference type="PANTHER" id="PTHR32246:SF173">
    <property type="entry name" value="C2 DOMAIN-CONTAINING PROTEIN"/>
    <property type="match status" value="1"/>
</dbReference>
<sequence length="329" mass="34480">MAMSKTTTKSHRQLDLTLISAKDLKDVNIISKMDVYAFVSLSDDAAGNCQRTPTCTDCGRNPNWNFSMRFLIPNSVSGHKQTLRVQIRSQRALGDRDIGEVVIPIDELESDRGVKYAAYQVRNSSGKAKGILNISYKLGDSTSSSAAQAVGAFQKTSSSCGTGRPGEAYPPPPPPPSKVMEPVTAYPMSNAPYPPPPSVPYGNSYGYDMPQQQVHTGYPPVQPQPPLYGGYAPGPLPYGQQAYGGTSAGYGAAGAAYPAPGGYGYNGYAPPPPPPVQKPPKKNKLGLGLGLGAGLLGGLLVGDAIGDISSSGYEDGYDAGFDDGGGFDF</sequence>
<protein>
    <recommendedName>
        <fullName evidence="2">C2 domain-containing protein</fullName>
    </recommendedName>
</protein>
<dbReference type="InterPro" id="IPR000008">
    <property type="entry name" value="C2_dom"/>
</dbReference>
<dbReference type="Gene3D" id="2.60.40.150">
    <property type="entry name" value="C2 domain"/>
    <property type="match status" value="1"/>
</dbReference>
<proteinExistence type="predicted"/>